<evidence type="ECO:0000256" key="14">
    <source>
        <dbReference type="ARBA" id="ARBA00037884"/>
    </source>
</evidence>
<evidence type="ECO:0000256" key="3">
    <source>
        <dbReference type="ARBA" id="ARBA00022679"/>
    </source>
</evidence>
<evidence type="ECO:0000256" key="13">
    <source>
        <dbReference type="ARBA" id="ARBA00023288"/>
    </source>
</evidence>
<dbReference type="GO" id="GO:0004602">
    <property type="term" value="F:glutathione peroxidase activity"/>
    <property type="evidence" value="ECO:0000318"/>
    <property type="project" value="GO_Central"/>
</dbReference>
<evidence type="ECO:0000256" key="19">
    <source>
        <dbReference type="ARBA" id="ARBA00051411"/>
    </source>
</evidence>
<dbReference type="EC" id="4.4.1.20" evidence="16"/>
<dbReference type="GO" id="GO:0005635">
    <property type="term" value="C:nuclear envelope"/>
    <property type="evidence" value="ECO:0000318"/>
    <property type="project" value="GO_Central"/>
</dbReference>
<evidence type="ECO:0000256" key="23">
    <source>
        <dbReference type="SAM" id="Phobius"/>
    </source>
</evidence>
<organism evidence="24 25">
    <name type="scientific">Strongylocentrotus purpuratus</name>
    <name type="common">Purple sea urchin</name>
    <dbReference type="NCBI Taxonomy" id="7668"/>
    <lineage>
        <taxon>Eukaryota</taxon>
        <taxon>Metazoa</taxon>
        <taxon>Echinodermata</taxon>
        <taxon>Eleutherozoa</taxon>
        <taxon>Echinozoa</taxon>
        <taxon>Echinoidea</taxon>
        <taxon>Euechinoidea</taxon>
        <taxon>Echinacea</taxon>
        <taxon>Camarodonta</taxon>
        <taxon>Echinidea</taxon>
        <taxon>Strongylocentrotidae</taxon>
        <taxon>Strongylocentrotus</taxon>
    </lineage>
</organism>
<evidence type="ECO:0000256" key="4">
    <source>
        <dbReference type="ARBA" id="ARBA00022692"/>
    </source>
</evidence>
<dbReference type="GO" id="GO:0004464">
    <property type="term" value="F:leukotriene-C4 synthase activity"/>
    <property type="evidence" value="ECO:0007669"/>
    <property type="project" value="UniProtKB-EC"/>
</dbReference>
<name>A0A7M7PHG8_STRPU</name>
<comment type="catalytic activity">
    <reaction evidence="18">
        <text>leukotriene C4 = leukotriene A4 + glutathione</text>
        <dbReference type="Rhea" id="RHEA:17617"/>
        <dbReference type="ChEBI" id="CHEBI:57463"/>
        <dbReference type="ChEBI" id="CHEBI:57925"/>
        <dbReference type="ChEBI" id="CHEBI:57973"/>
        <dbReference type="EC" id="4.4.1.20"/>
    </reaction>
    <physiologicalReaction direction="right-to-left" evidence="18">
        <dbReference type="Rhea" id="RHEA:17619"/>
    </physiologicalReaction>
</comment>
<keyword evidence="7" id="KW-0560">Oxidoreductase</keyword>
<keyword evidence="4 23" id="KW-0812">Transmembrane</keyword>
<evidence type="ECO:0000256" key="15">
    <source>
        <dbReference type="ARBA" id="ARBA00037916"/>
    </source>
</evidence>
<protein>
    <recommendedName>
        <fullName evidence="20">Glutathione S-transferase 3, mitochondrial</fullName>
        <ecNumber evidence="16">4.4.1.20</ecNumber>
    </recommendedName>
    <alternativeName>
        <fullName evidence="21">Glutathione peroxidase MGST3</fullName>
    </alternativeName>
    <alternativeName>
        <fullName evidence="22">LTC4 synthase MGST3</fullName>
    </alternativeName>
</protein>
<evidence type="ECO:0000313" key="24">
    <source>
        <dbReference type="EnsemblMetazoa" id="XP_030850344"/>
    </source>
</evidence>
<evidence type="ECO:0000256" key="16">
    <source>
        <dbReference type="ARBA" id="ARBA00039056"/>
    </source>
</evidence>
<keyword evidence="12" id="KW-0456">Lyase</keyword>
<evidence type="ECO:0000256" key="11">
    <source>
        <dbReference type="ARBA" id="ARBA00023139"/>
    </source>
</evidence>
<dbReference type="GO" id="GO:0005741">
    <property type="term" value="C:mitochondrial outer membrane"/>
    <property type="evidence" value="ECO:0007669"/>
    <property type="project" value="UniProtKB-SubCell"/>
</dbReference>
<comment type="subcellular location">
    <subcellularLocation>
        <location evidence="1">Mitochondrion outer membrane</location>
        <topology evidence="1">Multi-pass membrane protein</topology>
    </subcellularLocation>
</comment>
<keyword evidence="11" id="KW-0564">Palmitate</keyword>
<evidence type="ECO:0000256" key="17">
    <source>
        <dbReference type="ARBA" id="ARBA00043664"/>
    </source>
</evidence>
<accession>A0A7M7PHG8</accession>
<evidence type="ECO:0000256" key="22">
    <source>
        <dbReference type="ARBA" id="ARBA00076908"/>
    </source>
</evidence>
<comment type="similarity">
    <text evidence="2">Belongs to the MAPEG family.</text>
</comment>
<dbReference type="PANTHER" id="PTHR10250">
    <property type="entry name" value="MICROSOMAL GLUTATHIONE S-TRANSFERASE"/>
    <property type="match status" value="1"/>
</dbReference>
<dbReference type="PANTHER" id="PTHR10250:SF19">
    <property type="entry name" value="MICROSOMAL GLUTATHIONE S-TRANSFERASE 3B"/>
    <property type="match status" value="1"/>
</dbReference>
<dbReference type="Gene3D" id="1.20.120.550">
    <property type="entry name" value="Membrane associated eicosanoid/glutathione metabolism-like domain"/>
    <property type="match status" value="1"/>
</dbReference>
<dbReference type="GO" id="GO:0006691">
    <property type="term" value="P:leukotriene metabolic process"/>
    <property type="evidence" value="ECO:0007669"/>
    <property type="project" value="UniProtKB-ARBA"/>
</dbReference>
<comment type="pathway">
    <text evidence="14">Lipid metabolism; leukotriene C4 biosynthesis.</text>
</comment>
<dbReference type="GeneID" id="593456"/>
<dbReference type="InterPro" id="IPR023352">
    <property type="entry name" value="MAPEG-like_dom_sf"/>
</dbReference>
<evidence type="ECO:0000256" key="9">
    <source>
        <dbReference type="ARBA" id="ARBA00023128"/>
    </source>
</evidence>
<dbReference type="GO" id="GO:0004364">
    <property type="term" value="F:glutathione transferase activity"/>
    <property type="evidence" value="ECO:0000318"/>
    <property type="project" value="GO_Central"/>
</dbReference>
<dbReference type="InParanoid" id="A0A7M7PHG8"/>
<keyword evidence="5" id="KW-1000">Mitochondrion outer membrane</keyword>
<evidence type="ECO:0000256" key="8">
    <source>
        <dbReference type="ARBA" id="ARBA00023098"/>
    </source>
</evidence>
<dbReference type="Pfam" id="PF01124">
    <property type="entry name" value="MAPEG"/>
    <property type="match status" value="1"/>
</dbReference>
<sequence>MTAMAGLPADFGYVILTAVASAFMVGYLAERVAFARKTHKVEYPTFYSPDNQLFNCFQRAHGNTLENYPQFLMFLLLAGIGFPRASSVLGAIWIVSRFSYAHGYYSGEPGKRMWGVYGYIGLLGLIGLSVTNALRLLEVI</sequence>
<keyword evidence="13" id="KW-0449">Lipoprotein</keyword>
<feature type="transmembrane region" description="Helical" evidence="23">
    <location>
        <begin position="12"/>
        <end position="29"/>
    </location>
</feature>
<dbReference type="OMA" id="IAYAHGY"/>
<evidence type="ECO:0000256" key="5">
    <source>
        <dbReference type="ARBA" id="ARBA00022787"/>
    </source>
</evidence>
<dbReference type="InterPro" id="IPR050997">
    <property type="entry name" value="MAPEG"/>
</dbReference>
<evidence type="ECO:0000256" key="1">
    <source>
        <dbReference type="ARBA" id="ARBA00004374"/>
    </source>
</evidence>
<keyword evidence="25" id="KW-1185">Reference proteome</keyword>
<comment type="catalytic activity">
    <reaction evidence="19">
        <text>15-deoxy-Delta(12,14)-prostaglandin J2 + glutathione = 15-deoxy-Delta(12,14)-prostaglandin J2-S-(R)-glutathione</text>
        <dbReference type="Rhea" id="RHEA:75963"/>
        <dbReference type="ChEBI" id="CHEBI:57925"/>
        <dbReference type="ChEBI" id="CHEBI:85236"/>
        <dbReference type="ChEBI" id="CHEBI:194498"/>
    </reaction>
    <physiologicalReaction direction="left-to-right" evidence="19">
        <dbReference type="Rhea" id="RHEA:75964"/>
    </physiologicalReaction>
</comment>
<reference evidence="24" key="2">
    <citation type="submission" date="2021-01" db="UniProtKB">
        <authorList>
            <consortium name="EnsemblMetazoa"/>
        </authorList>
    </citation>
    <scope>IDENTIFICATION</scope>
</reference>
<dbReference type="SUPFAM" id="SSF161084">
    <property type="entry name" value="MAPEG domain-like"/>
    <property type="match status" value="1"/>
</dbReference>
<keyword evidence="9" id="KW-0496">Mitochondrion</keyword>
<dbReference type="RefSeq" id="XP_030850344.1">
    <property type="nucleotide sequence ID" value="XM_030994484.1"/>
</dbReference>
<dbReference type="FunFam" id="1.20.120.550:FF:000004">
    <property type="entry name" value="Microsomal glutathione S-transferase 3"/>
    <property type="match status" value="1"/>
</dbReference>
<dbReference type="KEGG" id="spu:593456"/>
<keyword evidence="3" id="KW-0808">Transferase</keyword>
<feature type="transmembrane region" description="Helical" evidence="23">
    <location>
        <begin position="116"/>
        <end position="137"/>
    </location>
</feature>
<evidence type="ECO:0000256" key="7">
    <source>
        <dbReference type="ARBA" id="ARBA00023002"/>
    </source>
</evidence>
<dbReference type="Proteomes" id="UP000007110">
    <property type="component" value="Unassembled WGS sequence"/>
</dbReference>
<feature type="transmembrane region" description="Helical" evidence="23">
    <location>
        <begin position="71"/>
        <end position="96"/>
    </location>
</feature>
<evidence type="ECO:0000256" key="2">
    <source>
        <dbReference type="ARBA" id="ARBA00010459"/>
    </source>
</evidence>
<evidence type="ECO:0000313" key="25">
    <source>
        <dbReference type="Proteomes" id="UP000007110"/>
    </source>
</evidence>
<keyword evidence="6 23" id="KW-1133">Transmembrane helix</keyword>
<reference evidence="25" key="1">
    <citation type="submission" date="2015-02" db="EMBL/GenBank/DDBJ databases">
        <title>Genome sequencing for Strongylocentrotus purpuratus.</title>
        <authorList>
            <person name="Murali S."/>
            <person name="Liu Y."/>
            <person name="Vee V."/>
            <person name="English A."/>
            <person name="Wang M."/>
            <person name="Skinner E."/>
            <person name="Han Y."/>
            <person name="Muzny D.M."/>
            <person name="Worley K.C."/>
            <person name="Gibbs R.A."/>
        </authorList>
    </citation>
    <scope>NUCLEOTIDE SEQUENCE</scope>
</reference>
<dbReference type="InterPro" id="IPR001129">
    <property type="entry name" value="Membr-assoc_MAPEG"/>
</dbReference>
<proteinExistence type="inferred from homology"/>
<evidence type="ECO:0000256" key="6">
    <source>
        <dbReference type="ARBA" id="ARBA00022989"/>
    </source>
</evidence>
<evidence type="ECO:0000256" key="10">
    <source>
        <dbReference type="ARBA" id="ARBA00023136"/>
    </source>
</evidence>
<dbReference type="OrthoDB" id="410651at2759"/>
<keyword evidence="8" id="KW-0443">Lipid metabolism</keyword>
<evidence type="ECO:0000256" key="12">
    <source>
        <dbReference type="ARBA" id="ARBA00023239"/>
    </source>
</evidence>
<evidence type="ECO:0000256" key="18">
    <source>
        <dbReference type="ARBA" id="ARBA00049298"/>
    </source>
</evidence>
<comment type="catalytic activity">
    <reaction evidence="17">
        <text>(5S)-hydroperoxy-(6E,8Z,11Z,14Z)-eicosatetraenoate + 2 glutathione = (5S)-hydroxy-(6E,8Z,11Z,14Z)-eicosatetraenoate + glutathione disulfide + H2O</text>
        <dbReference type="Rhea" id="RHEA:48620"/>
        <dbReference type="ChEBI" id="CHEBI:15377"/>
        <dbReference type="ChEBI" id="CHEBI:57450"/>
        <dbReference type="ChEBI" id="CHEBI:57925"/>
        <dbReference type="ChEBI" id="CHEBI:58297"/>
        <dbReference type="ChEBI" id="CHEBI:90632"/>
    </reaction>
    <physiologicalReaction direction="left-to-right" evidence="17">
        <dbReference type="Rhea" id="RHEA:48621"/>
    </physiologicalReaction>
</comment>
<keyword evidence="10 23" id="KW-0472">Membrane</keyword>
<dbReference type="EnsemblMetazoa" id="XM_030994484">
    <property type="protein sequence ID" value="XP_030850344"/>
    <property type="gene ID" value="LOC593456"/>
</dbReference>
<evidence type="ECO:0000256" key="21">
    <source>
        <dbReference type="ARBA" id="ARBA00075145"/>
    </source>
</evidence>
<dbReference type="AlphaFoldDB" id="A0A7M7PHG8"/>
<comment type="pathway">
    <text evidence="15">Lipid metabolism; arachidonate metabolism.</text>
</comment>
<dbReference type="GO" id="GO:0005783">
    <property type="term" value="C:endoplasmic reticulum"/>
    <property type="evidence" value="ECO:0000318"/>
    <property type="project" value="GO_Central"/>
</dbReference>
<dbReference type="GO" id="GO:0006629">
    <property type="term" value="P:lipid metabolic process"/>
    <property type="evidence" value="ECO:0007669"/>
    <property type="project" value="UniProtKB-KW"/>
</dbReference>
<evidence type="ECO:0000256" key="20">
    <source>
        <dbReference type="ARBA" id="ARBA00069748"/>
    </source>
</evidence>